<name>A0AAP8MEK2_9GAMM</name>
<reference evidence="1 2" key="1">
    <citation type="submission" date="2018-01" db="EMBL/GenBank/DDBJ databases">
        <title>The draft genome sequence of Halioglobus japonicus S1-36.</title>
        <authorList>
            <person name="Du Z.-J."/>
            <person name="Shi M.-J."/>
        </authorList>
    </citation>
    <scope>NUCLEOTIDE SEQUENCE [LARGE SCALE GENOMIC DNA]</scope>
    <source>
        <strain evidence="1 2">S1-36</strain>
    </source>
</reference>
<evidence type="ECO:0000313" key="2">
    <source>
        <dbReference type="Proteomes" id="UP000235162"/>
    </source>
</evidence>
<proteinExistence type="predicted"/>
<dbReference type="KEGG" id="hja:BST95_09005"/>
<comment type="caution">
    <text evidence="1">The sequence shown here is derived from an EMBL/GenBank/DDBJ whole genome shotgun (WGS) entry which is preliminary data.</text>
</comment>
<dbReference type="Proteomes" id="UP000235162">
    <property type="component" value="Unassembled WGS sequence"/>
</dbReference>
<sequence>MLLGEFAVNPVVAASVEGISDLSRSFGFNKGAVLSEFPTGWLSFVKRSIPEELKESLEFNILVEKLIYLENNALISTKRSCVPDEWYQHAIKDHQEGAFYKVVDAENHPDNTDAIVISQLDENVLDKLGGEKCKRKAEILAKKAELVLRGSRHIKIVDPFFSPRDSYKKTLSKMIEVSGFADRDDIVEWTINTSSIRGGREVCIESEKKEFKKKFRELIPPGKQIEVLWWGNGNAKEIHPRYLITERAGIKYDWGFEEPSDHDDREGKMDIDMMRKPSLDETWEQYVKESSRLDVKGRLLLKGTEA</sequence>
<protein>
    <submittedName>
        <fullName evidence="1">Uncharacterized protein</fullName>
    </submittedName>
</protein>
<dbReference type="RefSeq" id="WP_084198978.1">
    <property type="nucleotide sequence ID" value="NZ_BMYL01000002.1"/>
</dbReference>
<keyword evidence="2" id="KW-1185">Reference proteome</keyword>
<dbReference type="EMBL" id="PKUR01000002">
    <property type="protein sequence ID" value="PLW86367.1"/>
    <property type="molecule type" value="Genomic_DNA"/>
</dbReference>
<dbReference type="AlphaFoldDB" id="A0AAP8MEK2"/>
<accession>A0AAP8MEK2</accession>
<organism evidence="1 2">
    <name type="scientific">Halioglobus japonicus</name>
    <dbReference type="NCBI Taxonomy" id="930805"/>
    <lineage>
        <taxon>Bacteria</taxon>
        <taxon>Pseudomonadati</taxon>
        <taxon>Pseudomonadota</taxon>
        <taxon>Gammaproteobacteria</taxon>
        <taxon>Cellvibrionales</taxon>
        <taxon>Halieaceae</taxon>
        <taxon>Halioglobus</taxon>
    </lineage>
</organism>
<evidence type="ECO:0000313" key="1">
    <source>
        <dbReference type="EMBL" id="PLW86367.1"/>
    </source>
</evidence>
<gene>
    <name evidence="1" type="ORF">C0029_08045</name>
</gene>